<keyword evidence="1" id="KW-1133">Transmembrane helix</keyword>
<sequence length="240" mass="27095">MEKKDMVTQKYDEAHKEKTKTAATRIPTYLPSPYYAQKHIGKDKIFPLISQCSMKLWVAAILLSFTCYTFGDEENSARLLASKNILNQYLVEGRDLTVEYKIFNIGASAALDVALRDEGFPEADFEVVRGNLEVKWDRIAPASNVTHVVVVKPLQYGYFNFSSGVVSYKETEGATESTFGYTSAPGEGGIVNSKDFDRKFSPHVLDWSVFAVMTLPSLVIPFLLFYRSKSRYDQPKPKKN</sequence>
<evidence type="ECO:0000256" key="1">
    <source>
        <dbReference type="SAM" id="Phobius"/>
    </source>
</evidence>
<dbReference type="EMBL" id="UYJE01004391">
    <property type="protein sequence ID" value="VDI27652.1"/>
    <property type="molecule type" value="Genomic_DNA"/>
</dbReference>
<dbReference type="Pfam" id="PF05753">
    <property type="entry name" value="TRAP_beta"/>
    <property type="match status" value="1"/>
</dbReference>
<feature type="transmembrane region" description="Helical" evidence="1">
    <location>
        <begin position="207"/>
        <end position="226"/>
    </location>
</feature>
<proteinExistence type="predicted"/>
<dbReference type="OrthoDB" id="5860827at2759"/>
<accession>A0A8B6E3A2</accession>
<dbReference type="AlphaFoldDB" id="A0A8B6E3A2"/>
<evidence type="ECO:0000313" key="2">
    <source>
        <dbReference type="EMBL" id="VDI27652.1"/>
    </source>
</evidence>
<reference evidence="2" key="1">
    <citation type="submission" date="2018-11" db="EMBL/GenBank/DDBJ databases">
        <authorList>
            <person name="Alioto T."/>
            <person name="Alioto T."/>
        </authorList>
    </citation>
    <scope>NUCLEOTIDE SEQUENCE</scope>
</reference>
<evidence type="ECO:0000313" key="3">
    <source>
        <dbReference type="Proteomes" id="UP000596742"/>
    </source>
</evidence>
<organism evidence="2 3">
    <name type="scientific">Mytilus galloprovincialis</name>
    <name type="common">Mediterranean mussel</name>
    <dbReference type="NCBI Taxonomy" id="29158"/>
    <lineage>
        <taxon>Eukaryota</taxon>
        <taxon>Metazoa</taxon>
        <taxon>Spiralia</taxon>
        <taxon>Lophotrochozoa</taxon>
        <taxon>Mollusca</taxon>
        <taxon>Bivalvia</taxon>
        <taxon>Autobranchia</taxon>
        <taxon>Pteriomorphia</taxon>
        <taxon>Mytilida</taxon>
        <taxon>Mytiloidea</taxon>
        <taxon>Mytilidae</taxon>
        <taxon>Mytilinae</taxon>
        <taxon>Mytilus</taxon>
    </lineage>
</organism>
<dbReference type="Proteomes" id="UP000596742">
    <property type="component" value="Unassembled WGS sequence"/>
</dbReference>
<dbReference type="PANTHER" id="PTHR12861">
    <property type="entry name" value="TRANSLOCON-ASSOCIATED PROTEIN, BETA SUBUNIT PRECURSOR TRAP-BETA SIGNAL SEQUENCE RECEPTOR BETA SUBUNIT"/>
    <property type="match status" value="1"/>
</dbReference>
<dbReference type="GO" id="GO:0005783">
    <property type="term" value="C:endoplasmic reticulum"/>
    <property type="evidence" value="ECO:0007669"/>
    <property type="project" value="TreeGrafter"/>
</dbReference>
<keyword evidence="1" id="KW-0812">Transmembrane</keyword>
<keyword evidence="3" id="KW-1185">Reference proteome</keyword>
<name>A0A8B6E3A2_MYTGA</name>
<protein>
    <submittedName>
        <fullName evidence="2">Translocon-associated protein subunit beta</fullName>
    </submittedName>
</protein>
<dbReference type="PANTHER" id="PTHR12861:SF3">
    <property type="entry name" value="TRANSLOCON-ASSOCIATED PROTEIN SUBUNIT BETA"/>
    <property type="match status" value="1"/>
</dbReference>
<keyword evidence="1" id="KW-0472">Membrane</keyword>
<gene>
    <name evidence="2" type="ORF">MGAL_10B021019</name>
</gene>
<comment type="caution">
    <text evidence="2">The sequence shown here is derived from an EMBL/GenBank/DDBJ whole genome shotgun (WGS) entry which is preliminary data.</text>
</comment>